<protein>
    <recommendedName>
        <fullName evidence="4">DUF3592 domain-containing protein</fullName>
    </recommendedName>
</protein>
<accession>A0A1W1HJ27</accession>
<evidence type="ECO:0000256" key="1">
    <source>
        <dbReference type="SAM" id="Phobius"/>
    </source>
</evidence>
<organism evidence="2 3">
    <name type="scientific">Desulfamplus magnetovallimortis</name>
    <dbReference type="NCBI Taxonomy" id="1246637"/>
    <lineage>
        <taxon>Bacteria</taxon>
        <taxon>Pseudomonadati</taxon>
        <taxon>Thermodesulfobacteriota</taxon>
        <taxon>Desulfobacteria</taxon>
        <taxon>Desulfobacterales</taxon>
        <taxon>Desulfobacteraceae</taxon>
        <taxon>Desulfamplus</taxon>
    </lineage>
</organism>
<name>A0A1W1HJ27_9BACT</name>
<dbReference type="EMBL" id="FWEV01000318">
    <property type="protein sequence ID" value="SLM32453.1"/>
    <property type="molecule type" value="Genomic_DNA"/>
</dbReference>
<dbReference type="AlphaFoldDB" id="A0A1W1HJ27"/>
<feature type="transmembrane region" description="Helical" evidence="1">
    <location>
        <begin position="51"/>
        <end position="70"/>
    </location>
</feature>
<dbReference type="Proteomes" id="UP000191931">
    <property type="component" value="Unassembled WGS sequence"/>
</dbReference>
<sequence length="366" mass="41005">MDTKKKRNRLIGVLVVLCLCLFPSIFLLVSFESKREKAFPGSSWGSIEEITVAFILGLIVISIIVVAVMLEKAIEGALKTGSTVFPDLDYNLRLKKHSVQEYFSSPAPRFLDKKIVSKMWDAVFPPFVRTILLCIVPLTVVMVGGLLFMVLGFCKNDLTMIREETAICKGYVTHIEKKSSRSGVSFSFDYEYRLDSHYNYSSDDKSGIMKGKSFTGKKIYEKGDVVPVEYLLADPVISRIKGMRASPLDPLLPAIVAGLLVFVLIPFLLIHVTLQKRFLKTLVVNGSLVQGHIVSVKKGGKGMVFCKVGYEFNGEEYVQRLVCPATKGLYYPLSARHEQKIPVTLLVSPPLVRKSYLFEMHFANNE</sequence>
<reference evidence="2 3" key="1">
    <citation type="submission" date="2017-03" db="EMBL/GenBank/DDBJ databases">
        <authorList>
            <person name="Afonso C.L."/>
            <person name="Miller P.J."/>
            <person name="Scott M.A."/>
            <person name="Spackman E."/>
            <person name="Goraichik I."/>
            <person name="Dimitrov K.M."/>
            <person name="Suarez D.L."/>
            <person name="Swayne D.E."/>
        </authorList>
    </citation>
    <scope>NUCLEOTIDE SEQUENCE [LARGE SCALE GENOMIC DNA]</scope>
    <source>
        <strain evidence="2">PRJEB14757</strain>
    </source>
</reference>
<gene>
    <name evidence="2" type="ORF">MTBBW1_730006</name>
</gene>
<evidence type="ECO:0008006" key="4">
    <source>
        <dbReference type="Google" id="ProtNLM"/>
    </source>
</evidence>
<evidence type="ECO:0000313" key="2">
    <source>
        <dbReference type="EMBL" id="SLM32453.1"/>
    </source>
</evidence>
<evidence type="ECO:0000313" key="3">
    <source>
        <dbReference type="Proteomes" id="UP000191931"/>
    </source>
</evidence>
<dbReference type="RefSeq" id="WP_080802244.1">
    <property type="nucleotide sequence ID" value="NZ_LT828543.1"/>
</dbReference>
<keyword evidence="1" id="KW-0472">Membrane</keyword>
<keyword evidence="1" id="KW-0812">Transmembrane</keyword>
<keyword evidence="1" id="KW-1133">Transmembrane helix</keyword>
<proteinExistence type="predicted"/>
<keyword evidence="3" id="KW-1185">Reference proteome</keyword>
<dbReference type="STRING" id="1246637.MTBBW1_730006"/>
<feature type="transmembrane region" description="Helical" evidence="1">
    <location>
        <begin position="127"/>
        <end position="153"/>
    </location>
</feature>
<dbReference type="OrthoDB" id="9817827at2"/>
<feature type="transmembrane region" description="Helical" evidence="1">
    <location>
        <begin position="12"/>
        <end position="31"/>
    </location>
</feature>
<feature type="transmembrane region" description="Helical" evidence="1">
    <location>
        <begin position="251"/>
        <end position="270"/>
    </location>
</feature>